<keyword evidence="3" id="KW-1185">Reference proteome</keyword>
<dbReference type="GO" id="GO:0016853">
    <property type="term" value="F:isomerase activity"/>
    <property type="evidence" value="ECO:0007669"/>
    <property type="project" value="UniProtKB-KW"/>
</dbReference>
<keyword evidence="2" id="KW-0413">Isomerase</keyword>
<accession>A0A850P631</accession>
<dbReference type="PANTHER" id="PTHR12110:SF41">
    <property type="entry name" value="INOSOSE DEHYDRATASE"/>
    <property type="match status" value="1"/>
</dbReference>
<dbReference type="PANTHER" id="PTHR12110">
    <property type="entry name" value="HYDROXYPYRUVATE ISOMERASE"/>
    <property type="match status" value="1"/>
</dbReference>
<dbReference type="SUPFAM" id="SSF51658">
    <property type="entry name" value="Xylose isomerase-like"/>
    <property type="match status" value="1"/>
</dbReference>
<dbReference type="EMBL" id="JABXXR010000026">
    <property type="protein sequence ID" value="NVN40077.1"/>
    <property type="molecule type" value="Genomic_DNA"/>
</dbReference>
<organism evidence="2 3">
    <name type="scientific">Ameyamaea chiangmaiensis</name>
    <dbReference type="NCBI Taxonomy" id="442969"/>
    <lineage>
        <taxon>Bacteria</taxon>
        <taxon>Pseudomonadati</taxon>
        <taxon>Pseudomonadota</taxon>
        <taxon>Alphaproteobacteria</taxon>
        <taxon>Acetobacterales</taxon>
        <taxon>Acetobacteraceae</taxon>
        <taxon>Ameyamaea</taxon>
    </lineage>
</organism>
<proteinExistence type="predicted"/>
<dbReference type="Pfam" id="PF01261">
    <property type="entry name" value="AP_endonuc_2"/>
    <property type="match status" value="1"/>
</dbReference>
<dbReference type="Gene3D" id="3.20.20.150">
    <property type="entry name" value="Divalent-metal-dependent TIM barrel enzymes"/>
    <property type="match status" value="1"/>
</dbReference>
<dbReference type="RefSeq" id="WP_176613050.1">
    <property type="nucleotide sequence ID" value="NZ_JABXXR010000026.1"/>
</dbReference>
<dbReference type="AlphaFoldDB" id="A0A850P631"/>
<gene>
    <name evidence="2" type="ORF">HUK82_05795</name>
</gene>
<sequence length="276" mass="30044">MKRSLGVCTWTYGPVPLAQIARSLRRLSYDGVELHGDLDAFSAREAQKILSDQGLDVFSLTPGDVDIAHPDAVVRGAGVDYFRRLIDFAAELDAPIVSVHGKVGRVRALESQQAEYRLLCEGVAQLARHARACGVPLVFEVLNRYESHLINTGAQALALMAETGCEAVRPLLDAYHMNIEEADLPGAIRHVGSSLGLFHIADTNRQGLGLGHLDVAGVLTALDQVSYRGPIIVECTAAGPDPFTPVKNADYLSELENFLERTHRHISQHTQEAVYS</sequence>
<dbReference type="InterPro" id="IPR050312">
    <property type="entry name" value="IolE/XylAMocC-like"/>
</dbReference>
<evidence type="ECO:0000259" key="1">
    <source>
        <dbReference type="Pfam" id="PF01261"/>
    </source>
</evidence>
<evidence type="ECO:0000313" key="3">
    <source>
        <dbReference type="Proteomes" id="UP000585665"/>
    </source>
</evidence>
<dbReference type="InterPro" id="IPR036237">
    <property type="entry name" value="Xyl_isomerase-like_sf"/>
</dbReference>
<comment type="caution">
    <text evidence="2">The sequence shown here is derived from an EMBL/GenBank/DDBJ whole genome shotgun (WGS) entry which is preliminary data.</text>
</comment>
<feature type="domain" description="Xylose isomerase-like TIM barrel" evidence="1">
    <location>
        <begin position="24"/>
        <end position="248"/>
    </location>
</feature>
<reference evidence="2 3" key="1">
    <citation type="submission" date="2020-06" db="EMBL/GenBank/DDBJ databases">
        <title>Description of novel acetic acid bacteria.</title>
        <authorList>
            <person name="Sombolestani A."/>
        </authorList>
    </citation>
    <scope>NUCLEOTIDE SEQUENCE [LARGE SCALE GENOMIC DNA]</scope>
    <source>
        <strain evidence="2 3">LMG 27010</strain>
    </source>
</reference>
<dbReference type="Proteomes" id="UP000585665">
    <property type="component" value="Unassembled WGS sequence"/>
</dbReference>
<evidence type="ECO:0000313" key="2">
    <source>
        <dbReference type="EMBL" id="NVN40077.1"/>
    </source>
</evidence>
<protein>
    <submittedName>
        <fullName evidence="2">Sugar phosphate isomerase/epimerase</fullName>
    </submittedName>
</protein>
<dbReference type="InterPro" id="IPR013022">
    <property type="entry name" value="Xyl_isomerase-like_TIM-brl"/>
</dbReference>
<name>A0A850P631_9PROT</name>